<proteinExistence type="predicted"/>
<sequence>MGTEKQRTMSIKTSRSATSLPCDLALHITNGMNTLVSPRSIPLRLWRWLDCRQSQTFVGSFSMFSVERRTTLLVSETENAIPPLRHFYGRVFIRYKWGCLKKPNSLQTKRRRKMGNFAE</sequence>
<keyword evidence="2" id="KW-1185">Reference proteome</keyword>
<dbReference type="Proteomes" id="UP000499080">
    <property type="component" value="Unassembled WGS sequence"/>
</dbReference>
<evidence type="ECO:0000313" key="2">
    <source>
        <dbReference type="Proteomes" id="UP000499080"/>
    </source>
</evidence>
<dbReference type="OrthoDB" id="10505276at2759"/>
<evidence type="ECO:0000313" key="1">
    <source>
        <dbReference type="EMBL" id="GBM32880.1"/>
    </source>
</evidence>
<dbReference type="AlphaFoldDB" id="A0A4Y2EUH4"/>
<reference evidence="1 2" key="1">
    <citation type="journal article" date="2019" name="Sci. Rep.">
        <title>Orb-weaving spider Araneus ventricosus genome elucidates the spidroin gene catalogue.</title>
        <authorList>
            <person name="Kono N."/>
            <person name="Nakamura H."/>
            <person name="Ohtoshi R."/>
            <person name="Moran D.A.P."/>
            <person name="Shinohara A."/>
            <person name="Yoshida Y."/>
            <person name="Fujiwara M."/>
            <person name="Mori M."/>
            <person name="Tomita M."/>
            <person name="Arakawa K."/>
        </authorList>
    </citation>
    <scope>NUCLEOTIDE SEQUENCE [LARGE SCALE GENOMIC DNA]</scope>
</reference>
<accession>A0A4Y2EUH4</accession>
<dbReference type="EMBL" id="BGPR01000719">
    <property type="protein sequence ID" value="GBM32880.1"/>
    <property type="molecule type" value="Genomic_DNA"/>
</dbReference>
<name>A0A4Y2EUH4_ARAVE</name>
<comment type="caution">
    <text evidence="1">The sequence shown here is derived from an EMBL/GenBank/DDBJ whole genome shotgun (WGS) entry which is preliminary data.</text>
</comment>
<gene>
    <name evidence="1" type="ORF">AVEN_21747_1</name>
</gene>
<protein>
    <submittedName>
        <fullName evidence="1">Uncharacterized protein</fullName>
    </submittedName>
</protein>
<organism evidence="1 2">
    <name type="scientific">Araneus ventricosus</name>
    <name type="common">Orbweaver spider</name>
    <name type="synonym">Epeira ventricosa</name>
    <dbReference type="NCBI Taxonomy" id="182803"/>
    <lineage>
        <taxon>Eukaryota</taxon>
        <taxon>Metazoa</taxon>
        <taxon>Ecdysozoa</taxon>
        <taxon>Arthropoda</taxon>
        <taxon>Chelicerata</taxon>
        <taxon>Arachnida</taxon>
        <taxon>Araneae</taxon>
        <taxon>Araneomorphae</taxon>
        <taxon>Entelegynae</taxon>
        <taxon>Araneoidea</taxon>
        <taxon>Araneidae</taxon>
        <taxon>Araneus</taxon>
    </lineage>
</organism>